<feature type="region of interest" description="Disordered" evidence="1">
    <location>
        <begin position="295"/>
        <end position="314"/>
    </location>
</feature>
<evidence type="ECO:0000313" key="4">
    <source>
        <dbReference type="WormBase" id="C45G9.15"/>
    </source>
</evidence>
<dbReference type="HOGENOM" id="CLU_068326_0_0_1"/>
<feature type="region of interest" description="Disordered" evidence="1">
    <location>
        <begin position="1"/>
        <end position="62"/>
    </location>
</feature>
<feature type="compositionally biased region" description="Basic residues" evidence="1">
    <location>
        <begin position="339"/>
        <end position="353"/>
    </location>
</feature>
<dbReference type="EMBL" id="BX284603">
    <property type="protein sequence ID" value="CCD67404.1"/>
    <property type="molecule type" value="Genomic_DNA"/>
</dbReference>
<dbReference type="FunCoup" id="A8WFG3">
    <property type="interactions" value="4"/>
</dbReference>
<dbReference type="Bgee" id="WBGene00050919">
    <property type="expression patterns" value="Expressed in material anatomical entity and 2 other cell types or tissues"/>
</dbReference>
<dbReference type="AGR" id="WB:WBGene00050919"/>
<name>A8WFG3_CAEEL</name>
<feature type="region of interest" description="Disordered" evidence="1">
    <location>
        <begin position="331"/>
        <end position="353"/>
    </location>
</feature>
<dbReference type="CTD" id="6418649"/>
<feature type="compositionally biased region" description="Basic residues" evidence="1">
    <location>
        <begin position="1"/>
        <end position="25"/>
    </location>
</feature>
<feature type="compositionally biased region" description="Basic and acidic residues" evidence="1">
    <location>
        <begin position="41"/>
        <end position="62"/>
    </location>
</feature>
<keyword evidence="3" id="KW-1185">Reference proteome</keyword>
<dbReference type="UCSC" id="C45G9.15">
    <property type="organism name" value="c. elegans"/>
</dbReference>
<organism evidence="2 3">
    <name type="scientific">Caenorhabditis elegans</name>
    <dbReference type="NCBI Taxonomy" id="6239"/>
    <lineage>
        <taxon>Eukaryota</taxon>
        <taxon>Metazoa</taxon>
        <taxon>Ecdysozoa</taxon>
        <taxon>Nematoda</taxon>
        <taxon>Chromadorea</taxon>
        <taxon>Rhabditida</taxon>
        <taxon>Rhabditina</taxon>
        <taxon>Rhabditomorpha</taxon>
        <taxon>Rhabditoidea</taxon>
        <taxon>Rhabditidae</taxon>
        <taxon>Peloderinae</taxon>
        <taxon>Caenorhabditis</taxon>
    </lineage>
</organism>
<gene>
    <name evidence="2 4" type="ORF">C45G9.15</name>
    <name evidence="2" type="ORF">CELE_C45G9.15</name>
</gene>
<dbReference type="WormBase" id="C45G9.15">
    <property type="protein sequence ID" value="CE41618"/>
    <property type="gene ID" value="WBGene00050919"/>
</dbReference>
<dbReference type="PhylomeDB" id="A8WFG3"/>
<dbReference type="PANTHER" id="PTHR21592">
    <property type="entry name" value="CHROMOSOME UNDETERMINED SCAFFOLD_25, WHOLE GENOME SHOTGUN SEQUENCE"/>
    <property type="match status" value="1"/>
</dbReference>
<proteinExistence type="predicted"/>
<dbReference type="PANTHER" id="PTHR21592:SF7">
    <property type="entry name" value="DNA-DIRECTED RNA POLYMERASE III SUBUNIT RPC4-RELATED"/>
    <property type="match status" value="1"/>
</dbReference>
<protein>
    <submittedName>
        <fullName evidence="2">Uncharacterized protein</fullName>
    </submittedName>
</protein>
<sequence length="353" mass="40952">MEKKTKTGSKKVTRSKKSKKTKRRSSTTVTTTTISNSKPVTPDKDKDSKDQRKQRTKRKDPFEKEWFGKECDDVTRCKVPIQEFKIAEVQLRPRIEEDQNIEVTSRDIDEADMERICKKFAKEKINPITMAEPIDEKTKILLDRVTKKPYPLKYNNEKGLLLFDERSSFYKSREKKKAEKSESNLEEDTYGQVPKLKDVQRLPPQNVFSRPGVPFWAVTLLPTEEDLVDVDPSISVGTEHLEMYHLKQVPLQTIKKSKLILNALQPLSILEDRDDIHFTPELVFSNTIRSLVHAQEMEGKRNESKSDDEGKSDKSLSFVIEKQEEFIYSRANPIETARMARRNRRSKGSSSKK</sequence>
<dbReference type="GeneID" id="6418649"/>
<dbReference type="OrthoDB" id="5867859at2759"/>
<accession>A8WFG3</accession>
<dbReference type="RefSeq" id="NP_001122689.1">
    <property type="nucleotide sequence ID" value="NM_001129217.6"/>
</dbReference>
<dbReference type="Pfam" id="PF05867">
    <property type="entry name" value="DUF851"/>
    <property type="match status" value="1"/>
</dbReference>
<dbReference type="Proteomes" id="UP000001940">
    <property type="component" value="Chromosome III"/>
</dbReference>
<dbReference type="AlphaFoldDB" id="A8WFG3"/>
<evidence type="ECO:0000256" key="1">
    <source>
        <dbReference type="SAM" id="MobiDB-lite"/>
    </source>
</evidence>
<dbReference type="KEGG" id="cel:CELE_C45G9.15"/>
<reference evidence="2 3" key="1">
    <citation type="journal article" date="1998" name="Science">
        <title>Genome sequence of the nematode C. elegans: a platform for investigating biology.</title>
        <authorList>
            <consortium name="The C. elegans sequencing consortium"/>
            <person name="Sulson J.E."/>
            <person name="Waterston R."/>
        </authorList>
    </citation>
    <scope>NUCLEOTIDE SEQUENCE [LARGE SCALE GENOMIC DNA]</scope>
    <source>
        <strain evidence="2 3">Bristol N2</strain>
    </source>
</reference>
<dbReference type="InParanoid" id="A8WFG3"/>
<dbReference type="InterPro" id="IPR008569">
    <property type="entry name" value="DUF851"/>
</dbReference>
<dbReference type="OMA" id="MERICKK"/>
<evidence type="ECO:0000313" key="2">
    <source>
        <dbReference type="EMBL" id="CCD67404.1"/>
    </source>
</evidence>
<evidence type="ECO:0000313" key="3">
    <source>
        <dbReference type="Proteomes" id="UP000001940"/>
    </source>
</evidence>